<name>A0A1F5TPX2_9BACT</name>
<reference evidence="4 5" key="1">
    <citation type="journal article" date="2016" name="Nat. Commun.">
        <title>Thousands of microbial genomes shed light on interconnected biogeochemical processes in an aquifer system.</title>
        <authorList>
            <person name="Anantharaman K."/>
            <person name="Brown C.T."/>
            <person name="Hug L.A."/>
            <person name="Sharon I."/>
            <person name="Castelle C.J."/>
            <person name="Probst A.J."/>
            <person name="Thomas B.C."/>
            <person name="Singh A."/>
            <person name="Wilkins M.J."/>
            <person name="Karaoz U."/>
            <person name="Brodie E.L."/>
            <person name="Williams K.H."/>
            <person name="Hubbard S.S."/>
            <person name="Banfield J.F."/>
        </authorList>
    </citation>
    <scope>NUCLEOTIDE SEQUENCE [LARGE SCALE GENOMIC DNA]</scope>
</reference>
<dbReference type="AlphaFoldDB" id="A0A1F5TPX2"/>
<feature type="compositionally biased region" description="Basic and acidic residues" evidence="1">
    <location>
        <begin position="267"/>
        <end position="302"/>
    </location>
</feature>
<keyword evidence="2" id="KW-0472">Membrane</keyword>
<feature type="transmembrane region" description="Helical" evidence="2">
    <location>
        <begin position="90"/>
        <end position="112"/>
    </location>
</feature>
<dbReference type="PANTHER" id="PTHR31157">
    <property type="entry name" value="SCP DOMAIN-CONTAINING PROTEIN"/>
    <property type="match status" value="1"/>
</dbReference>
<evidence type="ECO:0000313" key="4">
    <source>
        <dbReference type="EMBL" id="OGF40888.1"/>
    </source>
</evidence>
<dbReference type="Pfam" id="PF00188">
    <property type="entry name" value="CAP"/>
    <property type="match status" value="1"/>
</dbReference>
<dbReference type="CDD" id="cd05379">
    <property type="entry name" value="CAP_bacterial"/>
    <property type="match status" value="1"/>
</dbReference>
<dbReference type="Proteomes" id="UP000177579">
    <property type="component" value="Unassembled WGS sequence"/>
</dbReference>
<dbReference type="InterPro" id="IPR014044">
    <property type="entry name" value="CAP_dom"/>
</dbReference>
<keyword evidence="2" id="KW-0812">Transmembrane</keyword>
<gene>
    <name evidence="4" type="ORF">A2531_03940</name>
</gene>
<dbReference type="Gene3D" id="3.40.33.10">
    <property type="entry name" value="CAP"/>
    <property type="match status" value="1"/>
</dbReference>
<protein>
    <recommendedName>
        <fullName evidence="3">SCP domain-containing protein</fullName>
    </recommendedName>
</protein>
<dbReference type="InterPro" id="IPR035940">
    <property type="entry name" value="CAP_sf"/>
</dbReference>
<evidence type="ECO:0000256" key="1">
    <source>
        <dbReference type="SAM" id="MobiDB-lite"/>
    </source>
</evidence>
<evidence type="ECO:0000313" key="5">
    <source>
        <dbReference type="Proteomes" id="UP000177579"/>
    </source>
</evidence>
<feature type="region of interest" description="Disordered" evidence="1">
    <location>
        <begin position="253"/>
        <end position="302"/>
    </location>
</feature>
<dbReference type="SUPFAM" id="SSF55797">
    <property type="entry name" value="PR-1-like"/>
    <property type="match status" value="1"/>
</dbReference>
<proteinExistence type="predicted"/>
<evidence type="ECO:0000256" key="2">
    <source>
        <dbReference type="SAM" id="Phobius"/>
    </source>
</evidence>
<feature type="transmembrane region" description="Helical" evidence="2">
    <location>
        <begin position="6"/>
        <end position="26"/>
    </location>
</feature>
<dbReference type="PANTHER" id="PTHR31157:SF1">
    <property type="entry name" value="SCP DOMAIN-CONTAINING PROTEIN"/>
    <property type="match status" value="1"/>
</dbReference>
<dbReference type="EMBL" id="MFGO01000018">
    <property type="protein sequence ID" value="OGF40888.1"/>
    <property type="molecule type" value="Genomic_DNA"/>
</dbReference>
<organism evidence="4 5">
    <name type="scientific">Candidatus Falkowbacteria bacterium RIFOXYD2_FULL_34_120</name>
    <dbReference type="NCBI Taxonomy" id="1798007"/>
    <lineage>
        <taxon>Bacteria</taxon>
        <taxon>Candidatus Falkowiibacteriota</taxon>
    </lineage>
</organism>
<feature type="transmembrane region" description="Helical" evidence="2">
    <location>
        <begin position="406"/>
        <end position="426"/>
    </location>
</feature>
<comment type="caution">
    <text evidence="4">The sequence shown here is derived from an EMBL/GenBank/DDBJ whole genome shotgun (WGS) entry which is preliminary data.</text>
</comment>
<feature type="domain" description="SCP" evidence="3">
    <location>
        <begin position="127"/>
        <end position="232"/>
    </location>
</feature>
<evidence type="ECO:0000259" key="3">
    <source>
        <dbReference type="Pfam" id="PF00188"/>
    </source>
</evidence>
<accession>A0A1F5TPX2</accession>
<sequence>MKKNNFTKYIFKILFSILLVFAWKLFKNRHTFLSNFKTFCKEEGGEVKELTHHEESVKEFYRDSIAIFKDFFIPHEGNNHKPKILRPRSLIAITLVLAILKISVVGYLFFIYPYQAKMSVEVVNRVLELTNKDRQENNLGSLTINPVLIASAQAKAQDLIDKNYFAHHSPDGKKPWDFINRDEYQYLYVGENLAMNFTTADSVHAALMNSPTHKKNILNDKYNEVGIAMLSGEIDGRKTNVLVELFASRKTETKLASQGEVTTPKVDQSEVEKSIQDRGEPKEEYKPEEKNETKQEVKPVEPKKEEIVPEKIAVLDQGVVNSVTSNPTIIEKDVNPIEIQGIGGVTGIPQIEQELILENQEAVVMSDVSPNVELEQDKEVVIRKVENIGDNRVMVVAKISKYAQNIFIGALIFMTLALFVNIVVRIEVQHKGAILQTMLVIVFITSLIYFKFNYLESGIVNIFIV</sequence>
<feature type="transmembrane region" description="Helical" evidence="2">
    <location>
        <begin position="433"/>
        <end position="452"/>
    </location>
</feature>
<keyword evidence="2" id="KW-1133">Transmembrane helix</keyword>